<dbReference type="GeneID" id="112683608"/>
<evidence type="ECO:0000256" key="6">
    <source>
        <dbReference type="ARBA" id="ARBA00023010"/>
    </source>
</evidence>
<evidence type="ECO:0000313" key="12">
    <source>
        <dbReference type="Proteomes" id="UP000694846"/>
    </source>
</evidence>
<comment type="function">
    <text evidence="10">Mitochondrial intermembrane chaperone that participates in the import and insertion of some multi-pass transmembrane proteins into the mitochondrial inner membrane. Also required for the transfer of beta-barrel precursors from the TOM complex to the sorting and assembly machinery (SAM complex) of the outer membrane. Acts as a chaperone-like protein that protects the hydrophobic precursors from aggregation and guide them through the mitochondrial intermembrane space.</text>
</comment>
<dbReference type="AlphaFoldDB" id="A0A8B8FHW5"/>
<dbReference type="PANTHER" id="PTHR11038">
    <property type="entry name" value="MITOCHONDRIAL IMPORT INNER MEMBRANE TRANSLOCASE SUBUNIT TIM10"/>
    <property type="match status" value="1"/>
</dbReference>
<keyword evidence="12" id="KW-1185">Reference proteome</keyword>
<evidence type="ECO:0000256" key="4">
    <source>
        <dbReference type="ARBA" id="ARBA00022833"/>
    </source>
</evidence>
<evidence type="ECO:0000259" key="11">
    <source>
        <dbReference type="Pfam" id="PF02953"/>
    </source>
</evidence>
<evidence type="ECO:0000256" key="8">
    <source>
        <dbReference type="ARBA" id="ARBA00023157"/>
    </source>
</evidence>
<evidence type="ECO:0000256" key="10">
    <source>
        <dbReference type="RuleBase" id="RU367043"/>
    </source>
</evidence>
<dbReference type="GO" id="GO:0005743">
    <property type="term" value="C:mitochondrial inner membrane"/>
    <property type="evidence" value="ECO:0007669"/>
    <property type="project" value="UniProtKB-SubCell"/>
</dbReference>
<comment type="domain">
    <text evidence="10">The twin CX3C motif contains 4 conserved Cys residues that form 2 disulfide bonds in the mitochondrial intermembrane space.</text>
</comment>
<keyword evidence="3" id="KW-0479">Metal-binding</keyword>
<dbReference type="GO" id="GO:0045039">
    <property type="term" value="P:protein insertion into mitochondrial inner membrane"/>
    <property type="evidence" value="ECO:0007669"/>
    <property type="project" value="TreeGrafter"/>
</dbReference>
<reference evidence="13" key="1">
    <citation type="submission" date="2025-08" db="UniProtKB">
        <authorList>
            <consortium name="RefSeq"/>
        </authorList>
    </citation>
    <scope>IDENTIFICATION</scope>
    <source>
        <tissue evidence="13">Whole body</tissue>
    </source>
</reference>
<dbReference type="Gene3D" id="1.10.287.810">
    <property type="entry name" value="Mitochondrial import inner membrane translocase subunit tim13 like domains"/>
    <property type="match status" value="1"/>
</dbReference>
<comment type="similarity">
    <text evidence="1 10">Belongs to the small Tim family.</text>
</comment>
<sequence length="81" mass="9301">MATSTVQIPQNLSTLQQVELDMMADMYSRMTESCRKKCVKPEHKSGELNKGESVCLDRCIVKYFQMHENVGKSLRLDFNAK</sequence>
<accession>A0A8B8FHW5</accession>
<evidence type="ECO:0000313" key="13">
    <source>
        <dbReference type="RefSeq" id="XP_025410494.1"/>
    </source>
</evidence>
<evidence type="ECO:0000256" key="3">
    <source>
        <dbReference type="ARBA" id="ARBA00022723"/>
    </source>
</evidence>
<dbReference type="SUPFAM" id="SSF144122">
    <property type="entry name" value="Tim10-like"/>
    <property type="match status" value="1"/>
</dbReference>
<keyword evidence="7 10" id="KW-0496">Mitochondrion</keyword>
<dbReference type="CTD" id="37478"/>
<dbReference type="GO" id="GO:0046872">
    <property type="term" value="F:metal ion binding"/>
    <property type="evidence" value="ECO:0007669"/>
    <property type="project" value="UniProtKB-KW"/>
</dbReference>
<gene>
    <name evidence="13" type="primary">LOC112683608</name>
</gene>
<dbReference type="GO" id="GO:0015031">
    <property type="term" value="P:protein transport"/>
    <property type="evidence" value="ECO:0007669"/>
    <property type="project" value="UniProtKB-KW"/>
</dbReference>
<dbReference type="InterPro" id="IPR035427">
    <property type="entry name" value="Tim10-like_dom_sf"/>
</dbReference>
<comment type="subunit">
    <text evidence="10">Heterohexamer.</text>
</comment>
<comment type="subcellular location">
    <subcellularLocation>
        <location evidence="10">Mitochondrion inner membrane</location>
        <topology evidence="10">Peripheral membrane protein</topology>
        <orientation evidence="10">Intermembrane side</orientation>
    </subcellularLocation>
</comment>
<keyword evidence="8 10" id="KW-1015">Disulfide bond</keyword>
<comment type="function">
    <text evidence="9">Mitochondrial intermembrane chaperone that participates in the import and insertion of multi-pass transmembrane proteins into the mitochondrial inner membrane. May also be required for the transfer of beta-barrel precursors from the TOM complex to the sorting and assembly machinery (SAM complex) of the outer membrane. Acts as a chaperone-like protein that protects the hydrophobic precursors from aggregation and guide them through the mitochondrial intermembrane space.</text>
</comment>
<keyword evidence="2 10" id="KW-0813">Transport</keyword>
<evidence type="ECO:0000256" key="7">
    <source>
        <dbReference type="ARBA" id="ARBA00023128"/>
    </source>
</evidence>
<feature type="domain" description="Tim10-like" evidence="11">
    <location>
        <begin position="15"/>
        <end position="74"/>
    </location>
</feature>
<evidence type="ECO:0000256" key="5">
    <source>
        <dbReference type="ARBA" id="ARBA00022927"/>
    </source>
</evidence>
<dbReference type="RefSeq" id="XP_025410494.1">
    <property type="nucleotide sequence ID" value="XM_025554709.1"/>
</dbReference>
<dbReference type="InterPro" id="IPR004217">
    <property type="entry name" value="Tim10-like"/>
</dbReference>
<organism evidence="12 13">
    <name type="scientific">Sipha flava</name>
    <name type="common">yellow sugarcane aphid</name>
    <dbReference type="NCBI Taxonomy" id="143950"/>
    <lineage>
        <taxon>Eukaryota</taxon>
        <taxon>Metazoa</taxon>
        <taxon>Ecdysozoa</taxon>
        <taxon>Arthropoda</taxon>
        <taxon>Hexapoda</taxon>
        <taxon>Insecta</taxon>
        <taxon>Pterygota</taxon>
        <taxon>Neoptera</taxon>
        <taxon>Paraneoptera</taxon>
        <taxon>Hemiptera</taxon>
        <taxon>Sternorrhyncha</taxon>
        <taxon>Aphidomorpha</taxon>
        <taxon>Aphidoidea</taxon>
        <taxon>Aphididae</taxon>
        <taxon>Sipha</taxon>
    </lineage>
</organism>
<proteinExistence type="inferred from homology"/>
<keyword evidence="10" id="KW-0472">Membrane</keyword>
<evidence type="ECO:0000256" key="2">
    <source>
        <dbReference type="ARBA" id="ARBA00022448"/>
    </source>
</evidence>
<dbReference type="OrthoDB" id="274922at2759"/>
<keyword evidence="6 10" id="KW-0811">Translocation</keyword>
<dbReference type="Proteomes" id="UP000694846">
    <property type="component" value="Unplaced"/>
</dbReference>
<dbReference type="PANTHER" id="PTHR11038:SF16">
    <property type="entry name" value="MITOCHONDRIAL IMPORT INNER MEMBRANE TRANSLOCASE SUBUNIT TIM10"/>
    <property type="match status" value="1"/>
</dbReference>
<keyword evidence="10" id="KW-0143">Chaperone</keyword>
<evidence type="ECO:0000256" key="9">
    <source>
        <dbReference type="ARBA" id="ARBA00025311"/>
    </source>
</evidence>
<protein>
    <recommendedName>
        <fullName evidence="10">Mitochondrial import inner membrane translocase subunit</fullName>
    </recommendedName>
</protein>
<evidence type="ECO:0000256" key="1">
    <source>
        <dbReference type="ARBA" id="ARBA00006720"/>
    </source>
</evidence>
<name>A0A8B8FHW5_9HEMI</name>
<keyword evidence="5 10" id="KW-0653">Protein transport</keyword>
<dbReference type="Pfam" id="PF02953">
    <property type="entry name" value="zf-Tim10_DDP"/>
    <property type="match status" value="1"/>
</dbReference>
<keyword evidence="4" id="KW-0862">Zinc</keyword>
<keyword evidence="10" id="KW-0999">Mitochondrion inner membrane</keyword>